<evidence type="ECO:0000313" key="3">
    <source>
        <dbReference type="Proteomes" id="UP000807504"/>
    </source>
</evidence>
<comment type="caution">
    <text evidence="2">The sequence shown here is derived from an EMBL/GenBank/DDBJ whole genome shotgun (WGS) entry which is preliminary data.</text>
</comment>
<reference evidence="2" key="1">
    <citation type="journal article" date="2020" name="bioRxiv">
        <title>Chromosome-level reference genome of the European wasp spider Argiope bruennichi: a resource for studies on range expansion and evolutionary adaptation.</title>
        <authorList>
            <person name="Sheffer M.M."/>
            <person name="Hoppe A."/>
            <person name="Krehenwinkel H."/>
            <person name="Uhl G."/>
            <person name="Kuss A.W."/>
            <person name="Jensen L."/>
            <person name="Jensen C."/>
            <person name="Gillespie R.G."/>
            <person name="Hoff K.J."/>
            <person name="Prost S."/>
        </authorList>
    </citation>
    <scope>NUCLEOTIDE SEQUENCE</scope>
</reference>
<gene>
    <name evidence="2" type="ORF">HNY73_007916</name>
</gene>
<proteinExistence type="predicted"/>
<evidence type="ECO:0000256" key="1">
    <source>
        <dbReference type="SAM" id="MobiDB-lite"/>
    </source>
</evidence>
<feature type="region of interest" description="Disordered" evidence="1">
    <location>
        <begin position="347"/>
        <end position="418"/>
    </location>
</feature>
<dbReference type="AlphaFoldDB" id="A0A8T0F9N6"/>
<dbReference type="EMBL" id="JABXBU010000015">
    <property type="protein sequence ID" value="KAF8786159.1"/>
    <property type="molecule type" value="Genomic_DNA"/>
</dbReference>
<dbReference type="Proteomes" id="UP000807504">
    <property type="component" value="Unassembled WGS sequence"/>
</dbReference>
<accession>A0A8T0F9N6</accession>
<feature type="compositionally biased region" description="Basic and acidic residues" evidence="1">
    <location>
        <begin position="311"/>
        <end position="325"/>
    </location>
</feature>
<name>A0A8T0F9N6_ARGBR</name>
<organism evidence="2 3">
    <name type="scientific">Argiope bruennichi</name>
    <name type="common">Wasp spider</name>
    <name type="synonym">Aranea bruennichi</name>
    <dbReference type="NCBI Taxonomy" id="94029"/>
    <lineage>
        <taxon>Eukaryota</taxon>
        <taxon>Metazoa</taxon>
        <taxon>Ecdysozoa</taxon>
        <taxon>Arthropoda</taxon>
        <taxon>Chelicerata</taxon>
        <taxon>Arachnida</taxon>
        <taxon>Araneae</taxon>
        <taxon>Araneomorphae</taxon>
        <taxon>Entelegynae</taxon>
        <taxon>Araneoidea</taxon>
        <taxon>Araneidae</taxon>
        <taxon>Argiope</taxon>
    </lineage>
</organism>
<evidence type="ECO:0000313" key="2">
    <source>
        <dbReference type="EMBL" id="KAF8786159.1"/>
    </source>
</evidence>
<keyword evidence="3" id="KW-1185">Reference proteome</keyword>
<feature type="compositionally biased region" description="Low complexity" evidence="1">
    <location>
        <begin position="366"/>
        <end position="376"/>
    </location>
</feature>
<reference evidence="2" key="2">
    <citation type="submission" date="2020-06" db="EMBL/GenBank/DDBJ databases">
        <authorList>
            <person name="Sheffer M."/>
        </authorList>
    </citation>
    <scope>NUCLEOTIDE SEQUENCE</scope>
</reference>
<feature type="compositionally biased region" description="Basic and acidic residues" evidence="1">
    <location>
        <begin position="409"/>
        <end position="418"/>
    </location>
</feature>
<feature type="region of interest" description="Disordered" evidence="1">
    <location>
        <begin position="305"/>
        <end position="325"/>
    </location>
</feature>
<feature type="compositionally biased region" description="Basic and acidic residues" evidence="1">
    <location>
        <begin position="377"/>
        <end position="393"/>
    </location>
</feature>
<protein>
    <submittedName>
        <fullName evidence="2">Uncharacterized protein</fullName>
    </submittedName>
</protein>
<sequence>MPFPSFENLIRNELPTLDLSFPTHNKNHLAYSYTNAYKSESSVSAHATADDRKLSDDLNKSLKHSQNVSENLNASFTLSSDISSSKKNHQKINNGLFKVDRESEATKQYDLNKSNNSQMLPIESDLKESSSNNTNISVTVPSNVQENENYVIKNDGNKLSEKYGENIQNLPKVSLQEIAVPTHDRPLIKNLNEGKESKADVPVEIVKENKVSESDVEKSISGFQQVTETPLIIDLDAAWKRKSSLKSSTLTSPFSKLPIEITSKEITQAESSQLQNVEHDLFVSSSSKSNLCENFNVDLSHVGGQQSIEQQRNHQESKGGDSENSKEIEFYHRIEPQNNSEVKKLQEIEPQGLTERAFPEEAGTVSADISKSIDSADAQKKALNDQKPVHEDSLSELSEIHLSCGSEQEQQKEDSDNW</sequence>